<evidence type="ECO:0000256" key="6">
    <source>
        <dbReference type="ARBA" id="ARBA00022692"/>
    </source>
</evidence>
<keyword evidence="7 9" id="KW-1133">Transmembrane helix</keyword>
<gene>
    <name evidence="10" type="primary">OLE18</name>
    <name evidence="10" type="ORF">CASFOL_027926</name>
</gene>
<evidence type="ECO:0000313" key="11">
    <source>
        <dbReference type="Proteomes" id="UP001632038"/>
    </source>
</evidence>
<dbReference type="GO" id="GO:0005811">
    <property type="term" value="C:lipid droplet"/>
    <property type="evidence" value="ECO:0007669"/>
    <property type="project" value="UniProtKB-SubCell"/>
</dbReference>
<keyword evidence="5" id="KW-0551">Lipid droplet</keyword>
<sequence>MAEIHHHRPTPTDVSSSYLPEKGYSTSQILAVVTLVPIGGVFLTLAGLILTGTVISLAVSAPLFVIFSPILVPAALATSFVVTGILTSGALGVMALASITWLMNYARRMWGSFPEQLEHMGRRVQDTAGYMGQKTREVGPKEHDVTIH</sequence>
<evidence type="ECO:0000256" key="5">
    <source>
        <dbReference type="ARBA" id="ARBA00022677"/>
    </source>
</evidence>
<feature type="transmembrane region" description="Helical" evidence="9">
    <location>
        <begin position="29"/>
        <end position="50"/>
    </location>
</feature>
<keyword evidence="11" id="KW-1185">Reference proteome</keyword>
<dbReference type="PANTHER" id="PTHR33203">
    <property type="entry name" value="OLEOSIN"/>
    <property type="match status" value="1"/>
</dbReference>
<evidence type="ECO:0000256" key="2">
    <source>
        <dbReference type="ARBA" id="ARBA00004141"/>
    </source>
</evidence>
<dbReference type="GO" id="GO:0016020">
    <property type="term" value="C:membrane"/>
    <property type="evidence" value="ECO:0007669"/>
    <property type="project" value="UniProtKB-SubCell"/>
</dbReference>
<dbReference type="AlphaFoldDB" id="A0ABD3CG76"/>
<comment type="caution">
    <text evidence="10">The sequence shown here is derived from an EMBL/GenBank/DDBJ whole genome shotgun (WGS) entry which is preliminary data.</text>
</comment>
<dbReference type="Proteomes" id="UP001632038">
    <property type="component" value="Unassembled WGS sequence"/>
</dbReference>
<name>A0ABD3CG76_9LAMI</name>
<evidence type="ECO:0000313" key="10">
    <source>
        <dbReference type="EMBL" id="KAL3628880.1"/>
    </source>
</evidence>
<proteinExistence type="inferred from homology"/>
<dbReference type="PANTHER" id="PTHR33203:SF44">
    <property type="entry name" value="OLEOSIN 20.3 KDA"/>
    <property type="match status" value="1"/>
</dbReference>
<feature type="transmembrane region" description="Helical" evidence="9">
    <location>
        <begin position="82"/>
        <end position="103"/>
    </location>
</feature>
<dbReference type="Pfam" id="PF01277">
    <property type="entry name" value="Oleosin"/>
    <property type="match status" value="1"/>
</dbReference>
<protein>
    <submittedName>
        <fullName evidence="10">Oleosin 18.2 kDa-like</fullName>
    </submittedName>
</protein>
<comment type="subcellular location">
    <subcellularLocation>
        <location evidence="3">Lipid droplet</location>
    </subcellularLocation>
    <subcellularLocation>
        <location evidence="2">Membrane</location>
        <topology evidence="2">Multi-pass membrane protein</topology>
    </subcellularLocation>
</comment>
<keyword evidence="6 9" id="KW-0812">Transmembrane</keyword>
<evidence type="ECO:0000256" key="7">
    <source>
        <dbReference type="ARBA" id="ARBA00022989"/>
    </source>
</evidence>
<accession>A0ABD3CG76</accession>
<dbReference type="GO" id="GO:0009791">
    <property type="term" value="P:post-embryonic development"/>
    <property type="evidence" value="ECO:0007669"/>
    <property type="project" value="UniProtKB-ARBA"/>
</dbReference>
<evidence type="ECO:0000256" key="8">
    <source>
        <dbReference type="ARBA" id="ARBA00023136"/>
    </source>
</evidence>
<comment type="function">
    <text evidence="1">May have a structural role to stabilize the lipid body during desiccation of the seed by preventing coalescence of the oil. Probably interacts with both lipid and phospholipid moieties of lipid bodies. May also provide recognition signals for specific lipase anchorage in lipolysis during seedling growth.</text>
</comment>
<evidence type="ECO:0000256" key="1">
    <source>
        <dbReference type="ARBA" id="ARBA00002582"/>
    </source>
</evidence>
<dbReference type="InterPro" id="IPR000136">
    <property type="entry name" value="Oleosin"/>
</dbReference>
<reference evidence="11" key="1">
    <citation type="journal article" date="2024" name="IScience">
        <title>Strigolactones Initiate the Formation of Haustorium-like Structures in Castilleja.</title>
        <authorList>
            <person name="Buerger M."/>
            <person name="Peterson D."/>
            <person name="Chory J."/>
        </authorList>
    </citation>
    <scope>NUCLEOTIDE SEQUENCE [LARGE SCALE GENOMIC DNA]</scope>
</reference>
<feature type="transmembrane region" description="Helical" evidence="9">
    <location>
        <begin position="57"/>
        <end position="76"/>
    </location>
</feature>
<dbReference type="GO" id="GO:0048608">
    <property type="term" value="P:reproductive structure development"/>
    <property type="evidence" value="ECO:0007669"/>
    <property type="project" value="UniProtKB-ARBA"/>
</dbReference>
<comment type="similarity">
    <text evidence="4">Belongs to the oleosin family.</text>
</comment>
<evidence type="ECO:0000256" key="4">
    <source>
        <dbReference type="ARBA" id="ARBA00010858"/>
    </source>
</evidence>
<evidence type="ECO:0000256" key="9">
    <source>
        <dbReference type="SAM" id="Phobius"/>
    </source>
</evidence>
<evidence type="ECO:0000256" key="3">
    <source>
        <dbReference type="ARBA" id="ARBA00004502"/>
    </source>
</evidence>
<dbReference type="EMBL" id="JAVIJP010000036">
    <property type="protein sequence ID" value="KAL3628880.1"/>
    <property type="molecule type" value="Genomic_DNA"/>
</dbReference>
<keyword evidence="8 9" id="KW-0472">Membrane</keyword>
<organism evidence="10 11">
    <name type="scientific">Castilleja foliolosa</name>
    <dbReference type="NCBI Taxonomy" id="1961234"/>
    <lineage>
        <taxon>Eukaryota</taxon>
        <taxon>Viridiplantae</taxon>
        <taxon>Streptophyta</taxon>
        <taxon>Embryophyta</taxon>
        <taxon>Tracheophyta</taxon>
        <taxon>Spermatophyta</taxon>
        <taxon>Magnoliopsida</taxon>
        <taxon>eudicotyledons</taxon>
        <taxon>Gunneridae</taxon>
        <taxon>Pentapetalae</taxon>
        <taxon>asterids</taxon>
        <taxon>lamiids</taxon>
        <taxon>Lamiales</taxon>
        <taxon>Orobanchaceae</taxon>
        <taxon>Pedicularideae</taxon>
        <taxon>Castillejinae</taxon>
        <taxon>Castilleja</taxon>
    </lineage>
</organism>